<name>A0A9P6MUZ7_9FUNG</name>
<proteinExistence type="predicted"/>
<sequence length="78" mass="8656">MTNRTLFCVVDGESSWRAFPEVVSPLDYIGSVKVLIKAAKEPQFDNMSADELTLWGVELHISEGNRDNDSTNLALLSL</sequence>
<protein>
    <recommendedName>
        <fullName evidence="4">Crinkler effector protein N-terminal domain-containing protein</fullName>
    </recommendedName>
</protein>
<dbReference type="GO" id="GO:0043657">
    <property type="term" value="C:host cell"/>
    <property type="evidence" value="ECO:0007669"/>
    <property type="project" value="UniProtKB-SubCell"/>
</dbReference>
<gene>
    <name evidence="5" type="ORF">BGZ80_011207</name>
</gene>
<dbReference type="InterPro" id="IPR045379">
    <property type="entry name" value="Crinkler_N"/>
</dbReference>
<evidence type="ECO:0000259" key="4">
    <source>
        <dbReference type="Pfam" id="PF20147"/>
    </source>
</evidence>
<evidence type="ECO:0000313" key="6">
    <source>
        <dbReference type="Proteomes" id="UP000703661"/>
    </source>
</evidence>
<dbReference type="GO" id="GO:0005576">
    <property type="term" value="C:extracellular region"/>
    <property type="evidence" value="ECO:0007669"/>
    <property type="project" value="UniProtKB-SubCell"/>
</dbReference>
<keyword evidence="6" id="KW-1185">Reference proteome</keyword>
<evidence type="ECO:0000313" key="5">
    <source>
        <dbReference type="EMBL" id="KAG0013240.1"/>
    </source>
</evidence>
<reference evidence="5" key="1">
    <citation type="journal article" date="2020" name="Fungal Divers.">
        <title>Resolving the Mortierellaceae phylogeny through synthesis of multi-gene phylogenetics and phylogenomics.</title>
        <authorList>
            <person name="Vandepol N."/>
            <person name="Liber J."/>
            <person name="Desiro A."/>
            <person name="Na H."/>
            <person name="Kennedy M."/>
            <person name="Barry K."/>
            <person name="Grigoriev I.V."/>
            <person name="Miller A.N."/>
            <person name="O'Donnell K."/>
            <person name="Stajich J.E."/>
            <person name="Bonito G."/>
        </authorList>
    </citation>
    <scope>NUCLEOTIDE SEQUENCE</scope>
    <source>
        <strain evidence="5">NRRL 2769</strain>
    </source>
</reference>
<evidence type="ECO:0000256" key="3">
    <source>
        <dbReference type="ARBA" id="ARBA00022525"/>
    </source>
</evidence>
<dbReference type="Pfam" id="PF20147">
    <property type="entry name" value="Crinkler"/>
    <property type="match status" value="1"/>
</dbReference>
<evidence type="ECO:0000256" key="1">
    <source>
        <dbReference type="ARBA" id="ARBA00004340"/>
    </source>
</evidence>
<dbReference type="AlphaFoldDB" id="A0A9P6MUZ7"/>
<organism evidence="5 6">
    <name type="scientific">Entomortierella chlamydospora</name>
    <dbReference type="NCBI Taxonomy" id="101097"/>
    <lineage>
        <taxon>Eukaryota</taxon>
        <taxon>Fungi</taxon>
        <taxon>Fungi incertae sedis</taxon>
        <taxon>Mucoromycota</taxon>
        <taxon>Mortierellomycotina</taxon>
        <taxon>Mortierellomycetes</taxon>
        <taxon>Mortierellales</taxon>
        <taxon>Mortierellaceae</taxon>
        <taxon>Entomortierella</taxon>
    </lineage>
</organism>
<accession>A0A9P6MUZ7</accession>
<keyword evidence="3" id="KW-0964">Secreted</keyword>
<evidence type="ECO:0000256" key="2">
    <source>
        <dbReference type="ARBA" id="ARBA00004613"/>
    </source>
</evidence>
<dbReference type="EMBL" id="JAAAID010000874">
    <property type="protein sequence ID" value="KAG0013240.1"/>
    <property type="molecule type" value="Genomic_DNA"/>
</dbReference>
<dbReference type="Proteomes" id="UP000703661">
    <property type="component" value="Unassembled WGS sequence"/>
</dbReference>
<feature type="domain" description="Crinkler effector protein N-terminal" evidence="4">
    <location>
        <begin position="5"/>
        <end position="68"/>
    </location>
</feature>
<comment type="caution">
    <text evidence="5">The sequence shown here is derived from an EMBL/GenBank/DDBJ whole genome shotgun (WGS) entry which is preliminary data.</text>
</comment>
<comment type="subcellular location">
    <subcellularLocation>
        <location evidence="1">Host cell</location>
    </subcellularLocation>
    <subcellularLocation>
        <location evidence="2">Secreted</location>
    </subcellularLocation>
</comment>